<organism evidence="3 4">
    <name type="scientific">Halobellus clavatus</name>
    <dbReference type="NCBI Taxonomy" id="660517"/>
    <lineage>
        <taxon>Archaea</taxon>
        <taxon>Methanobacteriati</taxon>
        <taxon>Methanobacteriota</taxon>
        <taxon>Stenosarchaea group</taxon>
        <taxon>Halobacteria</taxon>
        <taxon>Halobacteriales</taxon>
        <taxon>Haloferacaceae</taxon>
        <taxon>Halobellus</taxon>
    </lineage>
</organism>
<feature type="domain" description="CAAX prenyl protease 2/Lysostaphin resistance protein A-like" evidence="2">
    <location>
        <begin position="143"/>
        <end position="237"/>
    </location>
</feature>
<protein>
    <recommendedName>
        <fullName evidence="2">CAAX prenyl protease 2/Lysostaphin resistance protein A-like domain-containing protein</fullName>
    </recommendedName>
</protein>
<gene>
    <name evidence="3" type="ORF">SAMN04487946_101303</name>
</gene>
<dbReference type="STRING" id="660517.SAMN04487946_101303"/>
<dbReference type="OrthoDB" id="275779at2157"/>
<reference evidence="4" key="1">
    <citation type="submission" date="2016-10" db="EMBL/GenBank/DDBJ databases">
        <authorList>
            <person name="Varghese N."/>
            <person name="Submissions S."/>
        </authorList>
    </citation>
    <scope>NUCLEOTIDE SEQUENCE [LARGE SCALE GENOMIC DNA]</scope>
    <source>
        <strain evidence="4">CGMCC 1.10118</strain>
    </source>
</reference>
<proteinExistence type="predicted"/>
<dbReference type="InterPro" id="IPR003675">
    <property type="entry name" value="Rce1/LyrA-like_dom"/>
</dbReference>
<keyword evidence="4" id="KW-1185">Reference proteome</keyword>
<feature type="transmembrane region" description="Helical" evidence="1">
    <location>
        <begin position="97"/>
        <end position="122"/>
    </location>
</feature>
<feature type="transmembrane region" description="Helical" evidence="1">
    <location>
        <begin position="142"/>
        <end position="163"/>
    </location>
</feature>
<evidence type="ECO:0000313" key="3">
    <source>
        <dbReference type="EMBL" id="SDX60042.1"/>
    </source>
</evidence>
<feature type="transmembrane region" description="Helical" evidence="1">
    <location>
        <begin position="203"/>
        <end position="220"/>
    </location>
</feature>
<evidence type="ECO:0000256" key="1">
    <source>
        <dbReference type="SAM" id="Phobius"/>
    </source>
</evidence>
<keyword evidence="1" id="KW-0472">Membrane</keyword>
<feature type="transmembrane region" description="Helical" evidence="1">
    <location>
        <begin position="175"/>
        <end position="197"/>
    </location>
</feature>
<feature type="transmembrane region" description="Helical" evidence="1">
    <location>
        <begin position="55"/>
        <end position="76"/>
    </location>
</feature>
<dbReference type="RefSeq" id="WP_089764371.1">
    <property type="nucleotide sequence ID" value="NZ_FNPB01000001.1"/>
</dbReference>
<dbReference type="Pfam" id="PF02517">
    <property type="entry name" value="Rce1-like"/>
    <property type="match status" value="1"/>
</dbReference>
<name>A0A1H3D0N3_9EURY</name>
<keyword evidence="1" id="KW-0812">Transmembrane</keyword>
<feature type="transmembrane region" description="Helical" evidence="1">
    <location>
        <begin position="20"/>
        <end position="43"/>
    </location>
</feature>
<dbReference type="Proteomes" id="UP000199170">
    <property type="component" value="Unassembled WGS sequence"/>
</dbReference>
<keyword evidence="1" id="KW-1133">Transmembrane helix</keyword>
<accession>A0A1H3D0N3</accession>
<dbReference type="EMBL" id="FNPB01000001">
    <property type="protein sequence ID" value="SDX60042.1"/>
    <property type="molecule type" value="Genomic_DNA"/>
</dbReference>
<evidence type="ECO:0000259" key="2">
    <source>
        <dbReference type="Pfam" id="PF02517"/>
    </source>
</evidence>
<dbReference type="AlphaFoldDB" id="A0A1H3D0N3"/>
<evidence type="ECO:0000313" key="4">
    <source>
        <dbReference type="Proteomes" id="UP000199170"/>
    </source>
</evidence>
<feature type="transmembrane region" description="Helical" evidence="1">
    <location>
        <begin position="227"/>
        <end position="248"/>
    </location>
</feature>
<dbReference type="GO" id="GO:0080120">
    <property type="term" value="P:CAAX-box protein maturation"/>
    <property type="evidence" value="ECO:0007669"/>
    <property type="project" value="UniProtKB-ARBA"/>
</dbReference>
<sequence>MSVFAERSPVVPGMATSRAVATALALAVGGGLVSFAGVILFRLAGGALGIADTDAYAVADIGVQLGFAVVAVGYLLTADDRSRYVKFSRPTVEDVAWIVALPGVAVAMTPVLTTILPVLGVAVPSHSHSSVGTAELLLQQPVLWAVAVPALYVFAAPAEELLYRGIVQGRLRPHLGTAGIVLVSGVAFGLMHALTYLFASGPLVYTAISTGAFGLVWAFVYERTENLAVTAVSHALFWTVPFSTLLPIH</sequence>
<dbReference type="GO" id="GO:0004175">
    <property type="term" value="F:endopeptidase activity"/>
    <property type="evidence" value="ECO:0007669"/>
    <property type="project" value="UniProtKB-ARBA"/>
</dbReference>